<organism evidence="9 10">
    <name type="scientific">Chitiniphilus shinanonensis</name>
    <dbReference type="NCBI Taxonomy" id="553088"/>
    <lineage>
        <taxon>Bacteria</taxon>
        <taxon>Pseudomonadati</taxon>
        <taxon>Pseudomonadota</taxon>
        <taxon>Betaproteobacteria</taxon>
        <taxon>Neisseriales</taxon>
        <taxon>Chitinibacteraceae</taxon>
        <taxon>Chitiniphilus</taxon>
    </lineage>
</organism>
<comment type="subcellular location">
    <subcellularLocation>
        <location evidence="7">Cell inner membrane</location>
        <topology evidence="7">Multi-pass membrane protein</topology>
    </subcellularLocation>
    <subcellularLocation>
        <location evidence="1">Cell membrane</location>
        <topology evidence="1">Multi-pass membrane protein</topology>
    </subcellularLocation>
</comment>
<dbReference type="InterPro" id="IPR049177">
    <property type="entry name" value="MgtC_SapB_SrpB_YhiD_N"/>
</dbReference>
<dbReference type="RefSeq" id="WP_018747193.1">
    <property type="nucleotide sequence ID" value="NZ_BSOZ01000040.1"/>
</dbReference>
<feature type="transmembrane region" description="Helical" evidence="7">
    <location>
        <begin position="75"/>
        <end position="95"/>
    </location>
</feature>
<dbReference type="PANTHER" id="PTHR33778">
    <property type="entry name" value="PROTEIN MGTC"/>
    <property type="match status" value="1"/>
</dbReference>
<keyword evidence="10" id="KW-1185">Reference proteome</keyword>
<evidence type="ECO:0000259" key="8">
    <source>
        <dbReference type="Pfam" id="PF02308"/>
    </source>
</evidence>
<gene>
    <name evidence="9" type="ORF">GCM10007860_24290</name>
</gene>
<feature type="transmembrane region" description="Helical" evidence="7">
    <location>
        <begin position="102"/>
        <end position="121"/>
    </location>
</feature>
<feature type="transmembrane region" description="Helical" evidence="7">
    <location>
        <begin position="127"/>
        <end position="144"/>
    </location>
</feature>
<keyword evidence="4 7" id="KW-0812">Transmembrane</keyword>
<dbReference type="PRINTS" id="PR01837">
    <property type="entry name" value="MGTCSAPBPROT"/>
</dbReference>
<sequence>MDPLLTHQLSILAEVALAMLLGGLIGLEREAADKPAGLRTHMLVAGAAALLVGLGDTLLAHYRDSPMRELVNTDPIRIMGAVITGVSFLGAGTIFRNGSGTGIHGLTTAAGLLMAAAIGIATALRQHLLAVTVTLLILAVLRVVHWGEEWVERRQSGKGRGDKLVIPEEGGRME</sequence>
<evidence type="ECO:0000256" key="1">
    <source>
        <dbReference type="ARBA" id="ARBA00004651"/>
    </source>
</evidence>
<reference evidence="10" key="1">
    <citation type="journal article" date="2019" name="Int. J. Syst. Evol. Microbiol.">
        <title>The Global Catalogue of Microorganisms (GCM) 10K type strain sequencing project: providing services to taxonomists for standard genome sequencing and annotation.</title>
        <authorList>
            <consortium name="The Broad Institute Genomics Platform"/>
            <consortium name="The Broad Institute Genome Sequencing Center for Infectious Disease"/>
            <person name="Wu L."/>
            <person name="Ma J."/>
        </authorList>
    </citation>
    <scope>NUCLEOTIDE SEQUENCE [LARGE SCALE GENOMIC DNA]</scope>
    <source>
        <strain evidence="10">NBRC 104970</strain>
    </source>
</reference>
<comment type="caution">
    <text evidence="9">The sequence shown here is derived from an EMBL/GenBank/DDBJ whole genome shotgun (WGS) entry which is preliminary data.</text>
</comment>
<dbReference type="Proteomes" id="UP001156836">
    <property type="component" value="Unassembled WGS sequence"/>
</dbReference>
<protein>
    <recommendedName>
        <fullName evidence="7">Protein MgtC</fullName>
    </recommendedName>
</protein>
<feature type="transmembrane region" description="Helical" evidence="7">
    <location>
        <begin position="38"/>
        <end position="55"/>
    </location>
</feature>
<accession>A0ABQ6BUF3</accession>
<evidence type="ECO:0000256" key="6">
    <source>
        <dbReference type="ARBA" id="ARBA00023136"/>
    </source>
</evidence>
<evidence type="ECO:0000256" key="2">
    <source>
        <dbReference type="ARBA" id="ARBA00009298"/>
    </source>
</evidence>
<keyword evidence="3" id="KW-1003">Cell membrane</keyword>
<dbReference type="InterPro" id="IPR003416">
    <property type="entry name" value="MgtC/SapB/SrpB/YhiD_fam"/>
</dbReference>
<evidence type="ECO:0000313" key="10">
    <source>
        <dbReference type="Proteomes" id="UP001156836"/>
    </source>
</evidence>
<name>A0ABQ6BUF3_9NEIS</name>
<feature type="domain" description="MgtC/SapB/SrpB/YhiD N-terminal" evidence="8">
    <location>
        <begin position="16"/>
        <end position="148"/>
    </location>
</feature>
<dbReference type="PANTHER" id="PTHR33778:SF1">
    <property type="entry name" value="MAGNESIUM TRANSPORTER YHID-RELATED"/>
    <property type="match status" value="1"/>
</dbReference>
<comment type="similarity">
    <text evidence="2 7">Belongs to the MgtC/SapB family.</text>
</comment>
<evidence type="ECO:0000256" key="3">
    <source>
        <dbReference type="ARBA" id="ARBA00022475"/>
    </source>
</evidence>
<evidence type="ECO:0000256" key="7">
    <source>
        <dbReference type="RuleBase" id="RU365041"/>
    </source>
</evidence>
<dbReference type="EMBL" id="BSOZ01000040">
    <property type="protein sequence ID" value="GLS05279.1"/>
    <property type="molecule type" value="Genomic_DNA"/>
</dbReference>
<keyword evidence="7" id="KW-0997">Cell inner membrane</keyword>
<proteinExistence type="inferred from homology"/>
<evidence type="ECO:0000256" key="4">
    <source>
        <dbReference type="ARBA" id="ARBA00022692"/>
    </source>
</evidence>
<feature type="transmembrane region" description="Helical" evidence="7">
    <location>
        <begin position="6"/>
        <end position="26"/>
    </location>
</feature>
<evidence type="ECO:0000313" key="9">
    <source>
        <dbReference type="EMBL" id="GLS05279.1"/>
    </source>
</evidence>
<dbReference type="Pfam" id="PF02308">
    <property type="entry name" value="MgtC"/>
    <property type="match status" value="1"/>
</dbReference>
<keyword evidence="5 7" id="KW-1133">Transmembrane helix</keyword>
<evidence type="ECO:0000256" key="5">
    <source>
        <dbReference type="ARBA" id="ARBA00022989"/>
    </source>
</evidence>
<keyword evidence="6 7" id="KW-0472">Membrane</keyword>